<evidence type="ECO:0000256" key="2">
    <source>
        <dbReference type="ARBA" id="ARBA00022598"/>
    </source>
</evidence>
<keyword evidence="3" id="KW-0276">Fatty acid metabolism</keyword>
<dbReference type="PANTHER" id="PTHR43859">
    <property type="entry name" value="ACYL-ACTIVATING ENZYME"/>
    <property type="match status" value="1"/>
</dbReference>
<evidence type="ECO:0000313" key="7">
    <source>
        <dbReference type="EMBL" id="GAA4024493.1"/>
    </source>
</evidence>
<organism evidence="7 8">
    <name type="scientific">Streptomyces plumbiresistens</name>
    <dbReference type="NCBI Taxonomy" id="511811"/>
    <lineage>
        <taxon>Bacteria</taxon>
        <taxon>Bacillati</taxon>
        <taxon>Actinomycetota</taxon>
        <taxon>Actinomycetes</taxon>
        <taxon>Kitasatosporales</taxon>
        <taxon>Streptomycetaceae</taxon>
        <taxon>Streptomyces</taxon>
    </lineage>
</organism>
<keyword evidence="8" id="KW-1185">Reference proteome</keyword>
<dbReference type="InterPro" id="IPR042099">
    <property type="entry name" value="ANL_N_sf"/>
</dbReference>
<keyword evidence="4" id="KW-0443">Lipid metabolism</keyword>
<dbReference type="Gene3D" id="3.40.50.12780">
    <property type="entry name" value="N-terminal domain of ligase-like"/>
    <property type="match status" value="1"/>
</dbReference>
<dbReference type="InterPro" id="IPR025110">
    <property type="entry name" value="AMP-bd_C"/>
</dbReference>
<dbReference type="PANTHER" id="PTHR43859:SF4">
    <property type="entry name" value="BUTANOATE--COA LIGASE AAE1-RELATED"/>
    <property type="match status" value="1"/>
</dbReference>
<dbReference type="GO" id="GO:0016874">
    <property type="term" value="F:ligase activity"/>
    <property type="evidence" value="ECO:0007669"/>
    <property type="project" value="UniProtKB-KW"/>
</dbReference>
<reference evidence="8" key="1">
    <citation type="journal article" date="2019" name="Int. J. Syst. Evol. Microbiol.">
        <title>The Global Catalogue of Microorganisms (GCM) 10K type strain sequencing project: providing services to taxonomists for standard genome sequencing and annotation.</title>
        <authorList>
            <consortium name="The Broad Institute Genomics Platform"/>
            <consortium name="The Broad Institute Genome Sequencing Center for Infectious Disease"/>
            <person name="Wu L."/>
            <person name="Ma J."/>
        </authorList>
    </citation>
    <scope>NUCLEOTIDE SEQUENCE [LARGE SCALE GENOMIC DNA]</scope>
    <source>
        <strain evidence="8">JCM 16924</strain>
    </source>
</reference>
<evidence type="ECO:0000259" key="5">
    <source>
        <dbReference type="Pfam" id="PF00501"/>
    </source>
</evidence>
<protein>
    <submittedName>
        <fullName evidence="7">Acyl--CoA ligase family protein</fullName>
    </submittedName>
</protein>
<evidence type="ECO:0000256" key="1">
    <source>
        <dbReference type="ARBA" id="ARBA00006432"/>
    </source>
</evidence>
<dbReference type="EMBL" id="BAAAZX010000036">
    <property type="protein sequence ID" value="GAA4024493.1"/>
    <property type="molecule type" value="Genomic_DNA"/>
</dbReference>
<feature type="domain" description="AMP-dependent synthetase/ligase" evidence="5">
    <location>
        <begin position="16"/>
        <end position="379"/>
    </location>
</feature>
<proteinExistence type="inferred from homology"/>
<dbReference type="InterPro" id="IPR000873">
    <property type="entry name" value="AMP-dep_synth/lig_dom"/>
</dbReference>
<name>A0ABP7TDM1_9ACTN</name>
<dbReference type="InterPro" id="IPR020845">
    <property type="entry name" value="AMP-binding_CS"/>
</dbReference>
<dbReference type="CDD" id="cd12118">
    <property type="entry name" value="ttLC_FACS_AEE21_like"/>
    <property type="match status" value="1"/>
</dbReference>
<dbReference type="SUPFAM" id="SSF56801">
    <property type="entry name" value="Acetyl-CoA synthetase-like"/>
    <property type="match status" value="1"/>
</dbReference>
<evidence type="ECO:0000313" key="8">
    <source>
        <dbReference type="Proteomes" id="UP001500456"/>
    </source>
</evidence>
<dbReference type="PROSITE" id="PS00455">
    <property type="entry name" value="AMP_BINDING"/>
    <property type="match status" value="1"/>
</dbReference>
<dbReference type="Proteomes" id="UP001500456">
    <property type="component" value="Unassembled WGS sequence"/>
</dbReference>
<dbReference type="Pfam" id="PF00501">
    <property type="entry name" value="AMP-binding"/>
    <property type="match status" value="1"/>
</dbReference>
<evidence type="ECO:0000256" key="3">
    <source>
        <dbReference type="ARBA" id="ARBA00022832"/>
    </source>
</evidence>
<evidence type="ECO:0000259" key="6">
    <source>
        <dbReference type="Pfam" id="PF13193"/>
    </source>
</evidence>
<evidence type="ECO:0000256" key="4">
    <source>
        <dbReference type="ARBA" id="ARBA00023098"/>
    </source>
</evidence>
<feature type="domain" description="AMP-binding enzyme C-terminal" evidence="6">
    <location>
        <begin position="429"/>
        <end position="503"/>
    </location>
</feature>
<dbReference type="InterPro" id="IPR045851">
    <property type="entry name" value="AMP-bd_C_sf"/>
</dbReference>
<dbReference type="Gene3D" id="3.30.300.30">
    <property type="match status" value="1"/>
</dbReference>
<gene>
    <name evidence="7" type="ORF">GCM10022232_82350</name>
</gene>
<sequence length="531" mass="57244">MNPALSFEPLSPVSFLDRSAAVFPERTAVVDGDQRFTYAQLHDRCRRLAGVLAPLANGDPVAVLAPNTHIMLEAHYGAPWAGAPLVTINTRLSAPEVRYILEHSESAVLLHDPQFDDLVATAIDGMPHPPLIVRAGPGDDGAYEQLLAAAVPTAVPLPDEGALLSINYTSGTTGRPKGVMYQHRGAYLQALAMVTHTQLSTASAYLWTLPMFHCNGWCFPWAVTAAGGTHVCLPRVEASEIWRLIHDEHVTHLCGAPAVLSMVVNAPEAKRDTDGVIRFLTGGAPPSPTLLAAADDLRFDVTHLYGLTETYGPSVLCDWHPEWNALAPEEQARLRARQGVSNIVGLTARVVDGDKDVPADGTTIGEIRLRGNNLMLGYFKDDAATAAAAPDGWFRTGDLGVRHPDGYIELRDRSKDVIISGGENITSIEVEQAIASHPAVLEVAVVGAPDERWGEVPVAYTVLRPDAVTTEQDIIDHVKDRIARFKAPKRVVFGELPRTSTGKIQKYLLRENERAAGLAPLAADGADKEGQ</sequence>
<comment type="caution">
    <text evidence="7">The sequence shown here is derived from an EMBL/GenBank/DDBJ whole genome shotgun (WGS) entry which is preliminary data.</text>
</comment>
<comment type="similarity">
    <text evidence="1">Belongs to the ATP-dependent AMP-binding enzyme family.</text>
</comment>
<keyword evidence="2 7" id="KW-0436">Ligase</keyword>
<dbReference type="Pfam" id="PF13193">
    <property type="entry name" value="AMP-binding_C"/>
    <property type="match status" value="1"/>
</dbReference>
<accession>A0ABP7TDM1</accession>